<organism evidence="1 2">
    <name type="scientific">Haloarcula mannanilytica</name>
    <dbReference type="NCBI Taxonomy" id="2509225"/>
    <lineage>
        <taxon>Archaea</taxon>
        <taxon>Methanobacteriati</taxon>
        <taxon>Methanobacteriota</taxon>
        <taxon>Stenosarchaea group</taxon>
        <taxon>Halobacteria</taxon>
        <taxon>Halobacteriales</taxon>
        <taxon>Haloarculaceae</taxon>
        <taxon>Haloarcula</taxon>
    </lineage>
</organism>
<keyword evidence="2" id="KW-1185">Reference proteome</keyword>
<evidence type="ECO:0000313" key="1">
    <source>
        <dbReference type="EMBL" id="GCF13271.1"/>
    </source>
</evidence>
<comment type="caution">
    <text evidence="1">The sequence shown here is derived from an EMBL/GenBank/DDBJ whole genome shotgun (WGS) entry which is preliminary data.</text>
</comment>
<dbReference type="AlphaFoldDB" id="A0A4C2EFI2"/>
<protein>
    <submittedName>
        <fullName evidence="1">Uncharacterized protein</fullName>
    </submittedName>
</protein>
<accession>A0A4C2EFI2</accession>
<sequence length="146" mass="16331">MVKQRLKAAIENSVLMSISDGFSRGVENSTLKSIADTFTLGFEMSTLHRVCAWIVAVTKASWIYRWLTAEPEPDVIVIDLRETYTVGPFISVLDAIVPRIARFWRNSGLASVAGRLERVLSESTTIQLAAKLLEPPEPPENNEQRE</sequence>
<reference evidence="1 2" key="1">
    <citation type="submission" date="2019-02" db="EMBL/GenBank/DDBJ databases">
        <title>Haloarcula mannanilyticum sp. nov., a mannan degrading haloarchaeon isolated from commercial salt.</title>
        <authorList>
            <person name="Enomoto S."/>
            <person name="Shimane Y."/>
            <person name="Kamekura M."/>
            <person name="Ito T."/>
            <person name="Moriya O."/>
            <person name="Ihara K."/>
            <person name="Takahashi-Ando N."/>
            <person name="Fukushima Y."/>
            <person name="Yoshida Y."/>
            <person name="Usama R."/>
            <person name="Takai K."/>
            <person name="Minegishi H."/>
        </authorList>
    </citation>
    <scope>NUCLEOTIDE SEQUENCE [LARGE SCALE GENOMIC DNA]</scope>
    <source>
        <strain evidence="1 2">MD130-1</strain>
    </source>
</reference>
<proteinExistence type="predicted"/>
<dbReference type="EMBL" id="BIXZ01000001">
    <property type="protein sequence ID" value="GCF13271.1"/>
    <property type="molecule type" value="Genomic_DNA"/>
</dbReference>
<dbReference type="Proteomes" id="UP000304382">
    <property type="component" value="Unassembled WGS sequence"/>
</dbReference>
<gene>
    <name evidence="1" type="ORF">Harman_12060</name>
</gene>
<evidence type="ECO:0000313" key="2">
    <source>
        <dbReference type="Proteomes" id="UP000304382"/>
    </source>
</evidence>
<name>A0A4C2EFI2_9EURY</name>